<dbReference type="EMBL" id="LIUT01000001">
    <property type="protein sequence ID" value="KOR88562.1"/>
    <property type="molecule type" value="Genomic_DNA"/>
</dbReference>
<reference evidence="5" key="1">
    <citation type="submission" date="2015-08" db="EMBL/GenBank/DDBJ databases">
        <title>Genome sequencing project for genomic taxonomy and phylogenomics of Bacillus-like bacteria.</title>
        <authorList>
            <person name="Liu B."/>
            <person name="Wang J."/>
            <person name="Zhu Y."/>
            <person name="Liu G."/>
            <person name="Chen Q."/>
            <person name="Chen Z."/>
            <person name="Lan J."/>
            <person name="Che J."/>
            <person name="Ge C."/>
            <person name="Shi H."/>
            <person name="Pan Z."/>
            <person name="Liu X."/>
        </authorList>
    </citation>
    <scope>NUCLEOTIDE SEQUENCE [LARGE SCALE GENOMIC DNA]</scope>
    <source>
        <strain evidence="5">FJAT-22460</strain>
    </source>
</reference>
<proteinExistence type="inferred from homology"/>
<comment type="similarity">
    <text evidence="1">Belongs to the bacterial solute-binding protein 1 family.</text>
</comment>
<name>A0A0M1P2E2_9BACL</name>
<dbReference type="InterPro" id="IPR006059">
    <property type="entry name" value="SBP"/>
</dbReference>
<dbReference type="Gene3D" id="3.40.190.10">
    <property type="entry name" value="Periplasmic binding protein-like II"/>
    <property type="match status" value="2"/>
</dbReference>
<evidence type="ECO:0000313" key="4">
    <source>
        <dbReference type="EMBL" id="KOR88562.1"/>
    </source>
</evidence>
<evidence type="ECO:0000313" key="5">
    <source>
        <dbReference type="Proteomes" id="UP000036932"/>
    </source>
</evidence>
<keyword evidence="2" id="KW-0813">Transport</keyword>
<comment type="caution">
    <text evidence="4">The sequence shown here is derived from an EMBL/GenBank/DDBJ whole genome shotgun (WGS) entry which is preliminary data.</text>
</comment>
<dbReference type="RefSeq" id="WP_054401546.1">
    <property type="nucleotide sequence ID" value="NZ_LIUT01000001.1"/>
</dbReference>
<dbReference type="PANTHER" id="PTHR43649:SF29">
    <property type="entry name" value="OSMOPROTECTIVE COMPOUNDS-BINDING PROTEIN GGTB"/>
    <property type="match status" value="1"/>
</dbReference>
<gene>
    <name evidence="4" type="ORF">AM231_04940</name>
</gene>
<evidence type="ECO:0000256" key="1">
    <source>
        <dbReference type="ARBA" id="ARBA00008520"/>
    </source>
</evidence>
<evidence type="ECO:0000256" key="2">
    <source>
        <dbReference type="ARBA" id="ARBA00022448"/>
    </source>
</evidence>
<sequence length="439" mass="48864">MKRLIAGSMTMLMLSLLLLTGCGSKNEGASSGERSEGAVKEFEMSLRHTFINEADQSRVAMLNDVIKEVENQIPGLKIVTEGVDVVVNRSTKLKAEFAAGSPPKIFYNFGGSDTESFAKTGHLLDLTPIVEELGLKDKIQDFSEFTVDGKIYGIPDNGYIEGFFYNKKIFNELGLTPPTTWDQFLAMCETLKSAGYTPLALGAAEAWSINMIPTNFAATLGGIDMFRNLRTGETRWTDPEMVKAFEKVKELMDKGYYTENTLGYKHSEAQAQFSSGKAAIIFDGTWGLNTYANEDRSVVANDLGFFKVPNFGEKGDNTINASFSTGYAFSSHLDENEMKAVKAFIKEYYQEKWQKRQLIDSNRFPSMVLTDTEDVKPIIKEISDAAQGMATFPAYDALVQPKIKSDLESGMQQVVGNKITVQQMLETMQQNQEKENKKD</sequence>
<dbReference type="OrthoDB" id="9798191at2"/>
<keyword evidence="3" id="KW-0732">Signal</keyword>
<dbReference type="Proteomes" id="UP000036932">
    <property type="component" value="Unassembled WGS sequence"/>
</dbReference>
<dbReference type="Pfam" id="PF01547">
    <property type="entry name" value="SBP_bac_1"/>
    <property type="match status" value="1"/>
</dbReference>
<protein>
    <submittedName>
        <fullName evidence="4">ABC transporter substrate-binding protein</fullName>
    </submittedName>
</protein>
<dbReference type="InterPro" id="IPR050490">
    <property type="entry name" value="Bact_solute-bd_prot1"/>
</dbReference>
<accession>A0A0M1P2E2</accession>
<feature type="signal peptide" evidence="3">
    <location>
        <begin position="1"/>
        <end position="20"/>
    </location>
</feature>
<feature type="chain" id="PRO_5039244377" evidence="3">
    <location>
        <begin position="21"/>
        <end position="439"/>
    </location>
</feature>
<keyword evidence="5" id="KW-1185">Reference proteome</keyword>
<dbReference type="PROSITE" id="PS51257">
    <property type="entry name" value="PROKAR_LIPOPROTEIN"/>
    <property type="match status" value="1"/>
</dbReference>
<organism evidence="4 5">
    <name type="scientific">Paenibacillus solani</name>
    <dbReference type="NCBI Taxonomy" id="1705565"/>
    <lineage>
        <taxon>Bacteria</taxon>
        <taxon>Bacillati</taxon>
        <taxon>Bacillota</taxon>
        <taxon>Bacilli</taxon>
        <taxon>Bacillales</taxon>
        <taxon>Paenibacillaceae</taxon>
        <taxon>Paenibacillus</taxon>
    </lineage>
</organism>
<evidence type="ECO:0000256" key="3">
    <source>
        <dbReference type="SAM" id="SignalP"/>
    </source>
</evidence>
<dbReference type="SUPFAM" id="SSF53850">
    <property type="entry name" value="Periplasmic binding protein-like II"/>
    <property type="match status" value="1"/>
</dbReference>
<dbReference type="PATRIC" id="fig|1705565.3.peg.2876"/>
<dbReference type="PANTHER" id="PTHR43649">
    <property type="entry name" value="ARABINOSE-BINDING PROTEIN-RELATED"/>
    <property type="match status" value="1"/>
</dbReference>
<dbReference type="AlphaFoldDB" id="A0A0M1P2E2"/>